<gene>
    <name evidence="1" type="ORF">D3876_04390</name>
</gene>
<reference evidence="1 2" key="1">
    <citation type="submission" date="2018-09" db="EMBL/GenBank/DDBJ databases">
        <authorList>
            <person name="Zhu H."/>
        </authorList>
    </citation>
    <scope>NUCLEOTIDE SEQUENCE [LARGE SCALE GENOMIC DNA]</scope>
    <source>
        <strain evidence="1 2">K2R01-6</strain>
    </source>
</reference>
<protein>
    <submittedName>
        <fullName evidence="1">Uncharacterized protein</fullName>
    </submittedName>
</protein>
<dbReference type="AlphaFoldDB" id="A0A418WQP6"/>
<accession>A0A418WQP6</accession>
<name>A0A418WQP6_9SPHN</name>
<dbReference type="EMBL" id="QYUM01000002">
    <property type="protein sequence ID" value="RJF93563.1"/>
    <property type="molecule type" value="Genomic_DNA"/>
</dbReference>
<keyword evidence="2" id="KW-1185">Reference proteome</keyword>
<proteinExistence type="predicted"/>
<sequence>MGPFISLAAKRLVRNPAPTIPWCDSLAFDLCSRFASSGVKSGPSRVRPDAARKPGVIMTEQDDLSYYTRRERDERTLADKAAENCVRKLHTRLADEYARRARSAFILARAKGASRSDESELKEG</sequence>
<dbReference type="Proteomes" id="UP000286100">
    <property type="component" value="Unassembled WGS sequence"/>
</dbReference>
<comment type="caution">
    <text evidence="1">The sequence shown here is derived from an EMBL/GenBank/DDBJ whole genome shotgun (WGS) entry which is preliminary data.</text>
</comment>
<evidence type="ECO:0000313" key="2">
    <source>
        <dbReference type="Proteomes" id="UP000286100"/>
    </source>
</evidence>
<evidence type="ECO:0000313" key="1">
    <source>
        <dbReference type="EMBL" id="RJF93563.1"/>
    </source>
</evidence>
<organism evidence="1 2">
    <name type="scientific">Sphingomonas cavernae</name>
    <dbReference type="NCBI Taxonomy" id="2320861"/>
    <lineage>
        <taxon>Bacteria</taxon>
        <taxon>Pseudomonadati</taxon>
        <taxon>Pseudomonadota</taxon>
        <taxon>Alphaproteobacteria</taxon>
        <taxon>Sphingomonadales</taxon>
        <taxon>Sphingomonadaceae</taxon>
        <taxon>Sphingomonas</taxon>
    </lineage>
</organism>